<comment type="caution">
    <text evidence="1">The sequence shown here is derived from an EMBL/GenBank/DDBJ whole genome shotgun (WGS) entry which is preliminary data.</text>
</comment>
<dbReference type="Proteomes" id="UP000005839">
    <property type="component" value="Unassembled WGS sequence"/>
</dbReference>
<dbReference type="GO" id="GO:0006313">
    <property type="term" value="P:DNA transposition"/>
    <property type="evidence" value="ECO:0007669"/>
    <property type="project" value="InterPro"/>
</dbReference>
<dbReference type="AlphaFoldDB" id="A9D2N9"/>
<dbReference type="Pfam" id="PF01527">
    <property type="entry name" value="HTH_Tnp_1"/>
    <property type="match status" value="1"/>
</dbReference>
<dbReference type="STRING" id="314608.KT99_04524"/>
<keyword evidence="2" id="KW-1185">Reference proteome</keyword>
<dbReference type="EMBL" id="ABIC01000007">
    <property type="protein sequence ID" value="EDQ01838.1"/>
    <property type="molecule type" value="Genomic_DNA"/>
</dbReference>
<dbReference type="GO" id="GO:0043565">
    <property type="term" value="F:sequence-specific DNA binding"/>
    <property type="evidence" value="ECO:0007669"/>
    <property type="project" value="InterPro"/>
</dbReference>
<dbReference type="InterPro" id="IPR010921">
    <property type="entry name" value="Trp_repressor/repl_initiator"/>
</dbReference>
<reference evidence="1 2" key="1">
    <citation type="submission" date="2007-10" db="EMBL/GenBank/DDBJ databases">
        <authorList>
            <person name="Yayanos A."/>
            <person name="Ferriera S."/>
            <person name="Johnson J."/>
            <person name="Kravitz S."/>
            <person name="Halpern A."/>
            <person name="Remington K."/>
            <person name="Beeson K."/>
            <person name="Tran B."/>
            <person name="Rogers Y.-H."/>
            <person name="Friedman R."/>
            <person name="Venter J.C."/>
        </authorList>
    </citation>
    <scope>NUCLEOTIDE SEQUENCE [LARGE SCALE GENOMIC DNA]</scope>
    <source>
        <strain evidence="1 2">KT99</strain>
    </source>
</reference>
<gene>
    <name evidence="1" type="ORF">KT99_04524</name>
</gene>
<name>A9D2N9_9GAMM</name>
<dbReference type="GO" id="GO:0004803">
    <property type="term" value="F:transposase activity"/>
    <property type="evidence" value="ECO:0007669"/>
    <property type="project" value="InterPro"/>
</dbReference>
<organism evidence="1 2">
    <name type="scientific">Shewanella benthica KT99</name>
    <dbReference type="NCBI Taxonomy" id="314608"/>
    <lineage>
        <taxon>Bacteria</taxon>
        <taxon>Pseudomonadati</taxon>
        <taxon>Pseudomonadota</taxon>
        <taxon>Gammaproteobacteria</taxon>
        <taxon>Alteromonadales</taxon>
        <taxon>Shewanellaceae</taxon>
        <taxon>Shewanella</taxon>
    </lineage>
</organism>
<evidence type="ECO:0008006" key="3">
    <source>
        <dbReference type="Google" id="ProtNLM"/>
    </source>
</evidence>
<evidence type="ECO:0000313" key="1">
    <source>
        <dbReference type="EMBL" id="EDQ01838.1"/>
    </source>
</evidence>
<proteinExistence type="predicted"/>
<sequence length="35" mass="4053">MTVAEVSQSEGVSSKTLYHWRDKLRKEGHPCQVKH</sequence>
<accession>A9D2N9</accession>
<dbReference type="InterPro" id="IPR002514">
    <property type="entry name" value="Transposase_8"/>
</dbReference>
<protein>
    <recommendedName>
        <fullName evidence="3">Transposase</fullName>
    </recommendedName>
</protein>
<evidence type="ECO:0000313" key="2">
    <source>
        <dbReference type="Proteomes" id="UP000005839"/>
    </source>
</evidence>
<dbReference type="SUPFAM" id="SSF48295">
    <property type="entry name" value="TrpR-like"/>
    <property type="match status" value="1"/>
</dbReference>